<proteinExistence type="predicted"/>
<accession>A0A834MJL8</accession>
<reference evidence="1" key="1">
    <citation type="submission" date="2020-08" db="EMBL/GenBank/DDBJ databases">
        <title>Genome sequencing and assembly of the red palm weevil Rhynchophorus ferrugineus.</title>
        <authorList>
            <person name="Dias G.B."/>
            <person name="Bergman C.M."/>
            <person name="Manee M."/>
        </authorList>
    </citation>
    <scope>NUCLEOTIDE SEQUENCE</scope>
    <source>
        <strain evidence="1">AA-2017</strain>
        <tissue evidence="1">Whole larva</tissue>
    </source>
</reference>
<evidence type="ECO:0000313" key="2">
    <source>
        <dbReference type="Proteomes" id="UP000625711"/>
    </source>
</evidence>
<dbReference type="AlphaFoldDB" id="A0A834MJL8"/>
<dbReference type="EMBL" id="JAACXV010000271">
    <property type="protein sequence ID" value="KAF7280874.1"/>
    <property type="molecule type" value="Genomic_DNA"/>
</dbReference>
<dbReference type="Proteomes" id="UP000625711">
    <property type="component" value="Unassembled WGS sequence"/>
</dbReference>
<keyword evidence="2" id="KW-1185">Reference proteome</keyword>
<sequence length="131" mass="14272">MYFEQQFVIVSTDAHNLVPYHRALDGALRNPSTPSTCRGRGTTDLRLSGTSSEDGILVTASNAFTVPPVPLWCTLGVQIQGQEAVDDLVTSRIIFWVLVPITISNSSIGHSACIIFHIITESIIVETSYSH</sequence>
<gene>
    <name evidence="1" type="ORF">GWI33_005423</name>
</gene>
<organism evidence="1 2">
    <name type="scientific">Rhynchophorus ferrugineus</name>
    <name type="common">Red palm weevil</name>
    <name type="synonym">Curculio ferrugineus</name>
    <dbReference type="NCBI Taxonomy" id="354439"/>
    <lineage>
        <taxon>Eukaryota</taxon>
        <taxon>Metazoa</taxon>
        <taxon>Ecdysozoa</taxon>
        <taxon>Arthropoda</taxon>
        <taxon>Hexapoda</taxon>
        <taxon>Insecta</taxon>
        <taxon>Pterygota</taxon>
        <taxon>Neoptera</taxon>
        <taxon>Endopterygota</taxon>
        <taxon>Coleoptera</taxon>
        <taxon>Polyphaga</taxon>
        <taxon>Cucujiformia</taxon>
        <taxon>Curculionidae</taxon>
        <taxon>Dryophthorinae</taxon>
        <taxon>Rhynchophorus</taxon>
    </lineage>
</organism>
<comment type="caution">
    <text evidence="1">The sequence shown here is derived from an EMBL/GenBank/DDBJ whole genome shotgun (WGS) entry which is preliminary data.</text>
</comment>
<evidence type="ECO:0000313" key="1">
    <source>
        <dbReference type="EMBL" id="KAF7280874.1"/>
    </source>
</evidence>
<name>A0A834MJL8_RHYFE</name>
<protein>
    <submittedName>
        <fullName evidence="1">Uncharacterized protein</fullName>
    </submittedName>
</protein>